<dbReference type="AlphaFoldDB" id="A0A9D2AH06"/>
<proteinExistence type="predicted"/>
<organism evidence="1 2">
    <name type="scientific">Candidatus Akkermansia intestinigallinarum</name>
    <dbReference type="NCBI Taxonomy" id="2838431"/>
    <lineage>
        <taxon>Bacteria</taxon>
        <taxon>Pseudomonadati</taxon>
        <taxon>Verrucomicrobiota</taxon>
        <taxon>Verrucomicrobiia</taxon>
        <taxon>Verrucomicrobiales</taxon>
        <taxon>Akkermansiaceae</taxon>
        <taxon>Akkermansia</taxon>
    </lineage>
</organism>
<reference evidence="1" key="1">
    <citation type="journal article" date="2021" name="PeerJ">
        <title>Extensive microbial diversity within the chicken gut microbiome revealed by metagenomics and culture.</title>
        <authorList>
            <person name="Gilroy R."/>
            <person name="Ravi A."/>
            <person name="Getino M."/>
            <person name="Pursley I."/>
            <person name="Horton D.L."/>
            <person name="Alikhan N.F."/>
            <person name="Baker D."/>
            <person name="Gharbi K."/>
            <person name="Hall N."/>
            <person name="Watson M."/>
            <person name="Adriaenssens E.M."/>
            <person name="Foster-Nyarko E."/>
            <person name="Jarju S."/>
            <person name="Secka A."/>
            <person name="Antonio M."/>
            <person name="Oren A."/>
            <person name="Chaudhuri R.R."/>
            <person name="La Ragione R."/>
            <person name="Hildebrand F."/>
            <person name="Pallen M.J."/>
        </authorList>
    </citation>
    <scope>NUCLEOTIDE SEQUENCE</scope>
    <source>
        <strain evidence="1">14975</strain>
    </source>
</reference>
<dbReference type="EMBL" id="DXFQ01000056">
    <property type="protein sequence ID" value="HIX19642.1"/>
    <property type="molecule type" value="Genomic_DNA"/>
</dbReference>
<comment type="caution">
    <text evidence="1">The sequence shown here is derived from an EMBL/GenBank/DDBJ whole genome shotgun (WGS) entry which is preliminary data.</text>
</comment>
<name>A0A9D2AH06_9BACT</name>
<dbReference type="Proteomes" id="UP000823964">
    <property type="component" value="Unassembled WGS sequence"/>
</dbReference>
<evidence type="ECO:0000313" key="1">
    <source>
        <dbReference type="EMBL" id="HIX19642.1"/>
    </source>
</evidence>
<sequence>MKIDYAAAPHPAFELRQEALSEAVIAQNNMSPCDGVIMTKTGELRPGYLDEPELLCMLIPAGQLARRLTADALSSYTGKELRKWADALDRAPLQKLVDAAVQAYLDSLREPSELLGLLRLFPGVEEASLDAQGKVQLKMADGAPVPEAAAAWLAALN</sequence>
<protein>
    <submittedName>
        <fullName evidence="1">Uncharacterized protein</fullName>
    </submittedName>
</protein>
<evidence type="ECO:0000313" key="2">
    <source>
        <dbReference type="Proteomes" id="UP000823964"/>
    </source>
</evidence>
<gene>
    <name evidence="1" type="ORF">H9862_03455</name>
</gene>
<accession>A0A9D2AH06</accession>
<reference evidence="1" key="2">
    <citation type="submission" date="2021-04" db="EMBL/GenBank/DDBJ databases">
        <authorList>
            <person name="Gilroy R."/>
        </authorList>
    </citation>
    <scope>NUCLEOTIDE SEQUENCE</scope>
    <source>
        <strain evidence="1">14975</strain>
    </source>
</reference>